<organism evidence="1 2">
    <name type="scientific">Zymoseptoria brevis</name>
    <dbReference type="NCBI Taxonomy" id="1047168"/>
    <lineage>
        <taxon>Eukaryota</taxon>
        <taxon>Fungi</taxon>
        <taxon>Dikarya</taxon>
        <taxon>Ascomycota</taxon>
        <taxon>Pezizomycotina</taxon>
        <taxon>Dothideomycetes</taxon>
        <taxon>Dothideomycetidae</taxon>
        <taxon>Mycosphaerellales</taxon>
        <taxon>Mycosphaerellaceae</taxon>
        <taxon>Zymoseptoria</taxon>
    </lineage>
</organism>
<name>A0A0F4GFP9_9PEZI</name>
<dbReference type="STRING" id="1047168.A0A0F4GFP9"/>
<protein>
    <submittedName>
        <fullName evidence="1">Uncharacterized protein</fullName>
    </submittedName>
</protein>
<dbReference type="EMBL" id="LAFY01000797">
    <property type="protein sequence ID" value="KJX96128.1"/>
    <property type="molecule type" value="Genomic_DNA"/>
</dbReference>
<comment type="caution">
    <text evidence="1">The sequence shown here is derived from an EMBL/GenBank/DDBJ whole genome shotgun (WGS) entry which is preliminary data.</text>
</comment>
<evidence type="ECO:0000313" key="1">
    <source>
        <dbReference type="EMBL" id="KJX96128.1"/>
    </source>
</evidence>
<keyword evidence="2" id="KW-1185">Reference proteome</keyword>
<gene>
    <name evidence="1" type="ORF">TI39_contig805g00002</name>
</gene>
<accession>A0A0F4GFP9</accession>
<reference evidence="1 2" key="1">
    <citation type="submission" date="2015-03" db="EMBL/GenBank/DDBJ databases">
        <title>RNA-seq based gene annotation and comparative genomics of four Zymoseptoria species reveal species-specific pathogenicity related genes and transposable element activity.</title>
        <authorList>
            <person name="Grandaubert J."/>
            <person name="Bhattacharyya A."/>
            <person name="Stukenbrock E.H."/>
        </authorList>
    </citation>
    <scope>NUCLEOTIDE SEQUENCE [LARGE SCALE GENOMIC DNA]</scope>
    <source>
        <strain evidence="1 2">Zb18110</strain>
    </source>
</reference>
<sequence length="172" mass="19887">MERPLTPIDGDGCNVKVVVRVRRFIMRDFEDQLPFVIRIYLVTQESKLLHPHSAQKMQSGKAWKLVRELNDPVKRSSNSHPSASIPQLAGSVLSVSQAWPMNTPASPIAHGLRAWRPRTKRLHLCFQQRYFSAIYFDDACQLLRGRSWLFGQCYTAASPSFEKFHHFYNKRS</sequence>
<proteinExistence type="predicted"/>
<dbReference type="AlphaFoldDB" id="A0A0F4GFP9"/>
<evidence type="ECO:0000313" key="2">
    <source>
        <dbReference type="Proteomes" id="UP000033647"/>
    </source>
</evidence>
<dbReference type="Proteomes" id="UP000033647">
    <property type="component" value="Unassembled WGS sequence"/>
</dbReference>